<evidence type="ECO:0000313" key="4">
    <source>
        <dbReference type="Proteomes" id="UP001549320"/>
    </source>
</evidence>
<dbReference type="Pfam" id="PF03401">
    <property type="entry name" value="TctC"/>
    <property type="match status" value="1"/>
</dbReference>
<protein>
    <submittedName>
        <fullName evidence="3">Tripartite-type tricarboxylate transporter receptor subunit TctC</fullName>
    </submittedName>
</protein>
<dbReference type="InterPro" id="IPR042100">
    <property type="entry name" value="Bug_dom1"/>
</dbReference>
<sequence length="325" mass="34572">MKTMKTAIILSLALASSLPIARAAEDRAFPVAPVKMVVPYPPGGTVDIVARLLAQAMAGRLGQPVTVDNKAGAGTLIGADFVAKSKPDGYTLLVAPNTTLTVAPNIYKKIPFRMEQLDPIGFIASNQFVITVNAKSPYASLQDLLDASRKDPERISYGSFGTGTITHLAGELMNQTAAVHMLHVPYKGAAPALTDLLGNNISMMFDAVPAAAIQVKSGSIRALAVTGKERSALLPNVLTVAEAGLPNYRVDGWIALVAPTGTPKHVRETLSKTLDAVSVDPVFQRQLRDSGLDPAVDRKVNVNAFIAEESQRFHRVAERAKLSLD</sequence>
<comment type="caution">
    <text evidence="3">The sequence shown here is derived from an EMBL/GenBank/DDBJ whole genome shotgun (WGS) entry which is preliminary data.</text>
</comment>
<feature type="signal peptide" evidence="2">
    <location>
        <begin position="1"/>
        <end position="23"/>
    </location>
</feature>
<evidence type="ECO:0000256" key="1">
    <source>
        <dbReference type="ARBA" id="ARBA00006987"/>
    </source>
</evidence>
<evidence type="ECO:0000256" key="2">
    <source>
        <dbReference type="SAM" id="SignalP"/>
    </source>
</evidence>
<dbReference type="SUPFAM" id="SSF53850">
    <property type="entry name" value="Periplasmic binding protein-like II"/>
    <property type="match status" value="1"/>
</dbReference>
<keyword evidence="4" id="KW-1185">Reference proteome</keyword>
<dbReference type="RefSeq" id="WP_354446502.1">
    <property type="nucleotide sequence ID" value="NZ_JBEPSH010000008.1"/>
</dbReference>
<comment type="similarity">
    <text evidence="1">Belongs to the UPF0065 (bug) family.</text>
</comment>
<dbReference type="PIRSF" id="PIRSF017082">
    <property type="entry name" value="YflP"/>
    <property type="match status" value="1"/>
</dbReference>
<keyword evidence="2" id="KW-0732">Signal</keyword>
<dbReference type="Proteomes" id="UP001549320">
    <property type="component" value="Unassembled WGS sequence"/>
</dbReference>
<dbReference type="EMBL" id="JBEPSH010000008">
    <property type="protein sequence ID" value="MET4578874.1"/>
    <property type="molecule type" value="Genomic_DNA"/>
</dbReference>
<dbReference type="Gene3D" id="3.40.190.10">
    <property type="entry name" value="Periplasmic binding protein-like II"/>
    <property type="match status" value="1"/>
</dbReference>
<evidence type="ECO:0000313" key="3">
    <source>
        <dbReference type="EMBL" id="MET4578874.1"/>
    </source>
</evidence>
<organism evidence="3 4">
    <name type="scientific">Ottowia thiooxydans</name>
    <dbReference type="NCBI Taxonomy" id="219182"/>
    <lineage>
        <taxon>Bacteria</taxon>
        <taxon>Pseudomonadati</taxon>
        <taxon>Pseudomonadota</taxon>
        <taxon>Betaproteobacteria</taxon>
        <taxon>Burkholderiales</taxon>
        <taxon>Comamonadaceae</taxon>
        <taxon>Ottowia</taxon>
    </lineage>
</organism>
<dbReference type="Gene3D" id="3.40.190.150">
    <property type="entry name" value="Bordetella uptake gene, domain 1"/>
    <property type="match status" value="1"/>
</dbReference>
<dbReference type="InterPro" id="IPR005064">
    <property type="entry name" value="BUG"/>
</dbReference>
<keyword evidence="3" id="KW-0675">Receptor</keyword>
<dbReference type="PANTHER" id="PTHR42928">
    <property type="entry name" value="TRICARBOXYLATE-BINDING PROTEIN"/>
    <property type="match status" value="1"/>
</dbReference>
<dbReference type="CDD" id="cd07012">
    <property type="entry name" value="PBP2_Bug_TTT"/>
    <property type="match status" value="1"/>
</dbReference>
<proteinExistence type="inferred from homology"/>
<dbReference type="PANTHER" id="PTHR42928:SF5">
    <property type="entry name" value="BLR1237 PROTEIN"/>
    <property type="match status" value="1"/>
</dbReference>
<reference evidence="3 4" key="1">
    <citation type="submission" date="2024-06" db="EMBL/GenBank/DDBJ databases">
        <title>Sorghum-associated microbial communities from plants grown in Nebraska, USA.</title>
        <authorList>
            <person name="Schachtman D."/>
        </authorList>
    </citation>
    <scope>NUCLEOTIDE SEQUENCE [LARGE SCALE GENOMIC DNA]</scope>
    <source>
        <strain evidence="3 4">2709</strain>
    </source>
</reference>
<name>A0ABV2QCW6_9BURK</name>
<gene>
    <name evidence="3" type="ORF">ABIE13_003997</name>
</gene>
<feature type="chain" id="PRO_5045571328" evidence="2">
    <location>
        <begin position="24"/>
        <end position="325"/>
    </location>
</feature>
<accession>A0ABV2QCW6</accession>